<proteinExistence type="predicted"/>
<evidence type="ECO:0000313" key="7">
    <source>
        <dbReference type="EMBL" id="EPB88279.1"/>
    </source>
</evidence>
<dbReference type="eggNOG" id="KOG0118">
    <property type="taxonomic scope" value="Eukaryota"/>
</dbReference>
<dbReference type="EMBL" id="KE123953">
    <property type="protein sequence ID" value="EPB88279.1"/>
    <property type="molecule type" value="Genomic_DNA"/>
</dbReference>
<evidence type="ECO:0000259" key="6">
    <source>
        <dbReference type="PROSITE" id="PS50303"/>
    </source>
</evidence>
<dbReference type="InterPro" id="IPR052645">
    <property type="entry name" value="Pumilio_domain_protein"/>
</dbReference>
<feature type="compositionally biased region" description="Low complexity" evidence="4">
    <location>
        <begin position="116"/>
        <end position="134"/>
    </location>
</feature>
<feature type="region of interest" description="Disordered" evidence="4">
    <location>
        <begin position="989"/>
        <end position="1012"/>
    </location>
</feature>
<feature type="region of interest" description="Disordered" evidence="4">
    <location>
        <begin position="1"/>
        <end position="23"/>
    </location>
</feature>
<dbReference type="PANTHER" id="PTHR47093:SF1">
    <property type="entry name" value="PROTEIN JSN1-RELATED"/>
    <property type="match status" value="1"/>
</dbReference>
<dbReference type="CDD" id="cd00590">
    <property type="entry name" value="RRM_SF"/>
    <property type="match status" value="1"/>
</dbReference>
<dbReference type="FunCoup" id="S2JEJ4">
    <property type="interactions" value="10"/>
</dbReference>
<dbReference type="InterPro" id="IPR001313">
    <property type="entry name" value="Pumilio_RNA-bd_rpt"/>
</dbReference>
<dbReference type="InterPro" id="IPR011989">
    <property type="entry name" value="ARM-like"/>
</dbReference>
<dbReference type="Proteomes" id="UP000014254">
    <property type="component" value="Unassembled WGS sequence"/>
</dbReference>
<evidence type="ECO:0000256" key="2">
    <source>
        <dbReference type="PROSITE-ProRule" id="PRU00176"/>
    </source>
</evidence>
<dbReference type="VEuPathDB" id="FungiDB:HMPREF1544_04863"/>
<dbReference type="STRING" id="1220926.S2JEJ4"/>
<dbReference type="SMART" id="SM00360">
    <property type="entry name" value="RRM"/>
    <property type="match status" value="2"/>
</dbReference>
<evidence type="ECO:0000256" key="3">
    <source>
        <dbReference type="PROSITE-ProRule" id="PRU00317"/>
    </source>
</evidence>
<feature type="compositionally biased region" description="Polar residues" evidence="4">
    <location>
        <begin position="13"/>
        <end position="23"/>
    </location>
</feature>
<protein>
    <recommendedName>
        <fullName evidence="9">PUM-HD domain-containing protein</fullName>
    </recommendedName>
</protein>
<dbReference type="OrthoDB" id="2017782at2759"/>
<evidence type="ECO:0000259" key="5">
    <source>
        <dbReference type="PROSITE" id="PS50102"/>
    </source>
</evidence>
<keyword evidence="1" id="KW-0677">Repeat</keyword>
<dbReference type="AlphaFoldDB" id="S2JEJ4"/>
<dbReference type="SUPFAM" id="SSF54928">
    <property type="entry name" value="RNA-binding domain, RBD"/>
    <property type="match status" value="2"/>
</dbReference>
<dbReference type="PROSITE" id="PS50102">
    <property type="entry name" value="RRM"/>
    <property type="match status" value="2"/>
</dbReference>
<dbReference type="Gene3D" id="1.25.10.10">
    <property type="entry name" value="Leucine-rich Repeat Variant"/>
    <property type="match status" value="1"/>
</dbReference>
<feature type="repeat" description="Pumilio" evidence="3">
    <location>
        <begin position="686"/>
        <end position="724"/>
    </location>
</feature>
<dbReference type="Pfam" id="PF00076">
    <property type="entry name" value="RRM_1"/>
    <property type="match status" value="2"/>
</dbReference>
<feature type="domain" description="RRM" evidence="5">
    <location>
        <begin position="376"/>
        <end position="451"/>
    </location>
</feature>
<dbReference type="InterPro" id="IPR012677">
    <property type="entry name" value="Nucleotide-bd_a/b_plait_sf"/>
</dbReference>
<dbReference type="PANTHER" id="PTHR47093">
    <property type="entry name" value="PROTEIN JSN1-RELATED"/>
    <property type="match status" value="1"/>
</dbReference>
<dbReference type="Pfam" id="PF00806">
    <property type="entry name" value="PUF"/>
    <property type="match status" value="2"/>
</dbReference>
<keyword evidence="8" id="KW-1185">Reference proteome</keyword>
<feature type="domain" description="RRM" evidence="5">
    <location>
        <begin position="258"/>
        <end position="337"/>
    </location>
</feature>
<dbReference type="PROSITE" id="PS50303">
    <property type="entry name" value="PUM_HD"/>
    <property type="match status" value="1"/>
</dbReference>
<dbReference type="Gene3D" id="3.30.70.330">
    <property type="match status" value="2"/>
</dbReference>
<evidence type="ECO:0000313" key="8">
    <source>
        <dbReference type="Proteomes" id="UP000014254"/>
    </source>
</evidence>
<dbReference type="InterPro" id="IPR016024">
    <property type="entry name" value="ARM-type_fold"/>
</dbReference>
<feature type="domain" description="PUM-HD" evidence="6">
    <location>
        <begin position="542"/>
        <end position="923"/>
    </location>
</feature>
<feature type="repeat" description="Pumilio" evidence="3">
    <location>
        <begin position="611"/>
        <end position="648"/>
    </location>
</feature>
<sequence>MIDPNRHHHWINESIQSPTTPTTDQLLKGDDNNTIASTFASLGLDDTSPSSSSHAIHSSHSYSSLQTLAENHEWYNTNYFRGEDLRSSVANLRFSHQQQQQQQQQNRPRAMSAVDQQQQQLLLHQQQQQQQQQQEENSPLLPHRSIWYSDINNKQQQQFSNRPFLRSSNSSADLLEMIARQRKATATATNSPSGSHSIIMNEDLDIHNNGWTGDSFTAGGSLSSSFEQLSNSSMNFTDMMADPSVCLFDVPANQVPTRSLWLGQLELTHQTTNELQMIFSKFGIIESIRILPDRECAFINFTTVEEALRARDAVVNKMGNRLYSHSMSTVKVGFGKPDAVPLNSVASSPTAATATPTAANNTLAMAANESAQGPTRALWVGNIPIHTTQTTLGSVFSPFGMIESIRVLTHKNCGFINFFHQEDAIKAKKALQNKEIMGPGTGTVRIGFAKVPAVKSQNNNTTTSGGLVGAHSDVATGFQSPSTMADVAQHHQQQQMLGHFDDKHSQWHQTPQEQHQMILYMMEMMGNTGNFNTNVFSAVVAERKLIMQDFGEDDSDGPIFDGLHLPQNYYHSIPAAPELGQSRKVDISRLRDIRKRLDTGHISTKELEVIAIECVDELVELCSDYIGNTVIQRLFERCSEMTKSIMLEAVAPFLASIGVHKNGTWAAQKIIDTTRLPAQISLICGHIKPYVPALLLDQFGNYVVQCCLGLGPNRNQFIFDAIVDSCWEIAQGRFGARAVRATLESPHVTKRQQKYVAASLVQHALLLATNANGALLLIWLLDTSGIPGRYRVLAPRLLPHLSKLCTHKLASLTVLKLINQRQEPEARVLILDTLFFSSNHNNSSTSSNSSNSSTHNEVPALIDEVLHDQVHGVSLVQKILSSSYIELRERQRIAERVKYLLCKLKLQHVQGYKRLMEEINMVMVDSTPGASLGVTLPGQFSINPNLAAALQAKYMINDEDGVNNEDQTAAMMANFYAAAAAAAAATSTGGASHSHTIHSSMNFGDSDETTQQ</sequence>
<dbReference type="SUPFAM" id="SSF48371">
    <property type="entry name" value="ARM repeat"/>
    <property type="match status" value="1"/>
</dbReference>
<accession>S2JEJ4</accession>
<evidence type="ECO:0000256" key="4">
    <source>
        <dbReference type="SAM" id="MobiDB-lite"/>
    </source>
</evidence>
<dbReference type="SMART" id="SM00025">
    <property type="entry name" value="Pumilio"/>
    <property type="match status" value="6"/>
</dbReference>
<dbReference type="GO" id="GO:0003723">
    <property type="term" value="F:RNA binding"/>
    <property type="evidence" value="ECO:0007669"/>
    <property type="project" value="UniProtKB-UniRule"/>
</dbReference>
<evidence type="ECO:0000256" key="1">
    <source>
        <dbReference type="ARBA" id="ARBA00022737"/>
    </source>
</evidence>
<feature type="compositionally biased region" description="Polar residues" evidence="4">
    <location>
        <begin position="989"/>
        <end position="1004"/>
    </location>
</feature>
<dbReference type="InterPro" id="IPR000504">
    <property type="entry name" value="RRM_dom"/>
</dbReference>
<feature type="region of interest" description="Disordered" evidence="4">
    <location>
        <begin position="94"/>
        <end position="139"/>
    </location>
</feature>
<dbReference type="PROSITE" id="PS50302">
    <property type="entry name" value="PUM"/>
    <property type="match status" value="2"/>
</dbReference>
<dbReference type="eggNOG" id="KOG4574">
    <property type="taxonomic scope" value="Eukaryota"/>
</dbReference>
<dbReference type="InParanoid" id="S2JEJ4"/>
<gene>
    <name evidence="7" type="ORF">HMPREF1544_04863</name>
</gene>
<organism evidence="7 8">
    <name type="scientific">Mucor circinelloides f. circinelloides (strain 1006PhL)</name>
    <name type="common">Mucormycosis agent</name>
    <name type="synonym">Calyptromyces circinelloides</name>
    <dbReference type="NCBI Taxonomy" id="1220926"/>
    <lineage>
        <taxon>Eukaryota</taxon>
        <taxon>Fungi</taxon>
        <taxon>Fungi incertae sedis</taxon>
        <taxon>Mucoromycota</taxon>
        <taxon>Mucoromycotina</taxon>
        <taxon>Mucoromycetes</taxon>
        <taxon>Mucorales</taxon>
        <taxon>Mucorineae</taxon>
        <taxon>Mucoraceae</taxon>
        <taxon>Mucor</taxon>
    </lineage>
</organism>
<dbReference type="GO" id="GO:0000288">
    <property type="term" value="P:nuclear-transcribed mRNA catabolic process, deadenylation-dependent decay"/>
    <property type="evidence" value="ECO:0007669"/>
    <property type="project" value="TreeGrafter"/>
</dbReference>
<keyword evidence="2" id="KW-0694">RNA-binding</keyword>
<name>S2JEJ4_MUCC1</name>
<reference evidence="8" key="1">
    <citation type="submission" date="2013-05" db="EMBL/GenBank/DDBJ databases">
        <title>The Genome sequence of Mucor circinelloides f. circinelloides 1006PhL.</title>
        <authorList>
            <consortium name="The Broad Institute Genomics Platform"/>
            <person name="Cuomo C."/>
            <person name="Earl A."/>
            <person name="Findley K."/>
            <person name="Lee S.C."/>
            <person name="Walker B."/>
            <person name="Young S."/>
            <person name="Zeng Q."/>
            <person name="Gargeya S."/>
            <person name="Fitzgerald M."/>
            <person name="Haas B."/>
            <person name="Abouelleil A."/>
            <person name="Allen A.W."/>
            <person name="Alvarado L."/>
            <person name="Arachchi H.M."/>
            <person name="Berlin A.M."/>
            <person name="Chapman S.B."/>
            <person name="Gainer-Dewar J."/>
            <person name="Goldberg J."/>
            <person name="Griggs A."/>
            <person name="Gujja S."/>
            <person name="Hansen M."/>
            <person name="Howarth C."/>
            <person name="Imamovic A."/>
            <person name="Ireland A."/>
            <person name="Larimer J."/>
            <person name="McCowan C."/>
            <person name="Murphy C."/>
            <person name="Pearson M."/>
            <person name="Poon T.W."/>
            <person name="Priest M."/>
            <person name="Roberts A."/>
            <person name="Saif S."/>
            <person name="Shea T."/>
            <person name="Sisk P."/>
            <person name="Sykes S."/>
            <person name="Wortman J."/>
            <person name="Nusbaum C."/>
            <person name="Birren B."/>
        </authorList>
    </citation>
    <scope>NUCLEOTIDE SEQUENCE [LARGE SCALE GENOMIC DNA]</scope>
    <source>
        <strain evidence="8">1006PhL</strain>
    </source>
</reference>
<evidence type="ECO:0008006" key="9">
    <source>
        <dbReference type="Google" id="ProtNLM"/>
    </source>
</evidence>
<dbReference type="OMA" id="NKEIMGP"/>
<dbReference type="InterPro" id="IPR033133">
    <property type="entry name" value="PUM-HD"/>
</dbReference>
<dbReference type="InterPro" id="IPR035979">
    <property type="entry name" value="RBD_domain_sf"/>
</dbReference>